<dbReference type="CDD" id="cd16913">
    <property type="entry name" value="YkuD_like"/>
    <property type="match status" value="1"/>
</dbReference>
<dbReference type="InterPro" id="IPR050979">
    <property type="entry name" value="LD-transpeptidase"/>
</dbReference>
<dbReference type="GO" id="GO:0071555">
    <property type="term" value="P:cell wall organization"/>
    <property type="evidence" value="ECO:0007669"/>
    <property type="project" value="UniProtKB-UniRule"/>
</dbReference>
<dbReference type="EMBL" id="JADQTO010000037">
    <property type="protein sequence ID" value="MBG0568365.1"/>
    <property type="molecule type" value="Genomic_DNA"/>
</dbReference>
<gene>
    <name evidence="8" type="ORF">I4J89_43770</name>
</gene>
<dbReference type="Gene3D" id="2.40.440.10">
    <property type="entry name" value="L,D-transpeptidase catalytic domain-like"/>
    <property type="match status" value="1"/>
</dbReference>
<keyword evidence="5 6" id="KW-0961">Cell wall biogenesis/degradation</keyword>
<evidence type="ECO:0000256" key="1">
    <source>
        <dbReference type="ARBA" id="ARBA00004752"/>
    </source>
</evidence>
<organism evidence="8 9">
    <name type="scientific">Actinoplanes aureus</name>
    <dbReference type="NCBI Taxonomy" id="2792083"/>
    <lineage>
        <taxon>Bacteria</taxon>
        <taxon>Bacillati</taxon>
        <taxon>Actinomycetota</taxon>
        <taxon>Actinomycetes</taxon>
        <taxon>Micromonosporales</taxon>
        <taxon>Micromonosporaceae</taxon>
        <taxon>Actinoplanes</taxon>
    </lineage>
</organism>
<dbReference type="SUPFAM" id="SSF141523">
    <property type="entry name" value="L,D-transpeptidase catalytic domain-like"/>
    <property type="match status" value="1"/>
</dbReference>
<evidence type="ECO:0000313" key="8">
    <source>
        <dbReference type="EMBL" id="MBG0568365.1"/>
    </source>
</evidence>
<dbReference type="InterPro" id="IPR005490">
    <property type="entry name" value="LD_TPept_cat_dom"/>
</dbReference>
<evidence type="ECO:0000256" key="2">
    <source>
        <dbReference type="ARBA" id="ARBA00022679"/>
    </source>
</evidence>
<feature type="active site" description="Nucleophile" evidence="6">
    <location>
        <position position="243"/>
    </location>
</feature>
<sequence length="273" mass="28466">MAVRSGSDAVAWLVGAAAVAGVVVSAGLVDVSGMLRPAAPAPVAAPAPAATSAPPFVKVVKAAEPAAVRSGSAGCGGGRHQREIERNLATLGAYRDVTVDGESSAADCAAIRAFQQRYGVRPARGQADATTADVARRIATASAPANLARCQISDGVTACVDLTTQTTWVVRDGAVVFGPTVVRTGYRGHATPAGTYTINKRAKREWSNPYEVWLPFWQRFVGGIGFHETTTYLHDKARGSHGCVNLLPADAAAMWDQLETGTEVHTFGRRPGT</sequence>
<evidence type="ECO:0000259" key="7">
    <source>
        <dbReference type="PROSITE" id="PS52029"/>
    </source>
</evidence>
<evidence type="ECO:0000256" key="3">
    <source>
        <dbReference type="ARBA" id="ARBA00022960"/>
    </source>
</evidence>
<comment type="pathway">
    <text evidence="1 6">Cell wall biogenesis; peptidoglycan biosynthesis.</text>
</comment>
<dbReference type="AlphaFoldDB" id="A0A931G2N5"/>
<dbReference type="GO" id="GO:0071972">
    <property type="term" value="F:peptidoglycan L,D-transpeptidase activity"/>
    <property type="evidence" value="ECO:0007669"/>
    <property type="project" value="TreeGrafter"/>
</dbReference>
<keyword evidence="9" id="KW-1185">Reference proteome</keyword>
<dbReference type="InterPro" id="IPR038063">
    <property type="entry name" value="Transpep_catalytic_dom"/>
</dbReference>
<dbReference type="GO" id="GO:0016740">
    <property type="term" value="F:transferase activity"/>
    <property type="evidence" value="ECO:0007669"/>
    <property type="project" value="UniProtKB-KW"/>
</dbReference>
<evidence type="ECO:0000313" key="9">
    <source>
        <dbReference type="Proteomes" id="UP000598146"/>
    </source>
</evidence>
<accession>A0A931G2N5</accession>
<dbReference type="PROSITE" id="PS52029">
    <property type="entry name" value="LD_TPASE"/>
    <property type="match status" value="1"/>
</dbReference>
<evidence type="ECO:0000256" key="5">
    <source>
        <dbReference type="ARBA" id="ARBA00023316"/>
    </source>
</evidence>
<keyword evidence="4 6" id="KW-0573">Peptidoglycan synthesis</keyword>
<dbReference type="GO" id="GO:0018104">
    <property type="term" value="P:peptidoglycan-protein cross-linking"/>
    <property type="evidence" value="ECO:0007669"/>
    <property type="project" value="TreeGrafter"/>
</dbReference>
<dbReference type="Pfam" id="PF03734">
    <property type="entry name" value="YkuD"/>
    <property type="match status" value="1"/>
</dbReference>
<dbReference type="PANTHER" id="PTHR30582">
    <property type="entry name" value="L,D-TRANSPEPTIDASE"/>
    <property type="match status" value="1"/>
</dbReference>
<protein>
    <submittedName>
        <fullName evidence="8">L,D-transpeptidase family protein</fullName>
    </submittedName>
</protein>
<dbReference type="SUPFAM" id="SSF47090">
    <property type="entry name" value="PGBD-like"/>
    <property type="match status" value="1"/>
</dbReference>
<proteinExistence type="predicted"/>
<comment type="caution">
    <text evidence="8">The sequence shown here is derived from an EMBL/GenBank/DDBJ whole genome shotgun (WGS) entry which is preliminary data.</text>
</comment>
<dbReference type="PANTHER" id="PTHR30582:SF2">
    <property type="entry name" value="L,D-TRANSPEPTIDASE YCIB-RELATED"/>
    <property type="match status" value="1"/>
</dbReference>
<dbReference type="GO" id="GO:0008360">
    <property type="term" value="P:regulation of cell shape"/>
    <property type="evidence" value="ECO:0007669"/>
    <property type="project" value="UniProtKB-UniRule"/>
</dbReference>
<keyword evidence="2" id="KW-0808">Transferase</keyword>
<keyword evidence="3 6" id="KW-0133">Cell shape</keyword>
<dbReference type="InterPro" id="IPR036366">
    <property type="entry name" value="PGBDSf"/>
</dbReference>
<feature type="domain" description="L,D-TPase catalytic" evidence="7">
    <location>
        <begin position="156"/>
        <end position="267"/>
    </location>
</feature>
<dbReference type="InterPro" id="IPR036365">
    <property type="entry name" value="PGBD-like_sf"/>
</dbReference>
<evidence type="ECO:0000256" key="6">
    <source>
        <dbReference type="PROSITE-ProRule" id="PRU01373"/>
    </source>
</evidence>
<evidence type="ECO:0000256" key="4">
    <source>
        <dbReference type="ARBA" id="ARBA00022984"/>
    </source>
</evidence>
<dbReference type="GO" id="GO:0005576">
    <property type="term" value="C:extracellular region"/>
    <property type="evidence" value="ECO:0007669"/>
    <property type="project" value="TreeGrafter"/>
</dbReference>
<feature type="active site" description="Proton donor/acceptor" evidence="6">
    <location>
        <position position="227"/>
    </location>
</feature>
<dbReference type="Proteomes" id="UP000598146">
    <property type="component" value="Unassembled WGS sequence"/>
</dbReference>
<name>A0A931G2N5_9ACTN</name>
<reference evidence="8" key="1">
    <citation type="submission" date="2020-11" db="EMBL/GenBank/DDBJ databases">
        <title>Isolation and identification of active actinomycetes.</title>
        <authorList>
            <person name="Sun X."/>
        </authorList>
    </citation>
    <scope>NUCLEOTIDE SEQUENCE</scope>
    <source>
        <strain evidence="8">NEAU-A11</strain>
    </source>
</reference>
<dbReference type="Gene3D" id="1.10.101.10">
    <property type="entry name" value="PGBD-like superfamily/PGBD"/>
    <property type="match status" value="1"/>
</dbReference>